<keyword evidence="1" id="KW-0479">Metal-binding</keyword>
<accession>A0A8H6AC68</accession>
<evidence type="ECO:0000256" key="1">
    <source>
        <dbReference type="ARBA" id="ARBA00022723"/>
    </source>
</evidence>
<keyword evidence="4" id="KW-0804">Transcription</keyword>
<dbReference type="InterPro" id="IPR007219">
    <property type="entry name" value="XnlR_reg_dom"/>
</dbReference>
<dbReference type="AlphaFoldDB" id="A0A8H6AC68"/>
<dbReference type="EMBL" id="SPNV01000005">
    <property type="protein sequence ID" value="KAF5866723.1"/>
    <property type="molecule type" value="Genomic_DNA"/>
</dbReference>
<organism evidence="8 9">
    <name type="scientific">Petromyces alliaceus</name>
    <name type="common">Aspergillus alliaceus</name>
    <dbReference type="NCBI Taxonomy" id="209559"/>
    <lineage>
        <taxon>Eukaryota</taxon>
        <taxon>Fungi</taxon>
        <taxon>Dikarya</taxon>
        <taxon>Ascomycota</taxon>
        <taxon>Pezizomycotina</taxon>
        <taxon>Eurotiomycetes</taxon>
        <taxon>Eurotiomycetidae</taxon>
        <taxon>Eurotiales</taxon>
        <taxon>Aspergillaceae</taxon>
        <taxon>Aspergillus</taxon>
        <taxon>Aspergillus subgen. Circumdati</taxon>
    </lineage>
</organism>
<evidence type="ECO:0000313" key="8">
    <source>
        <dbReference type="EMBL" id="KAF5866723.1"/>
    </source>
</evidence>
<keyword evidence="2" id="KW-0862">Zinc</keyword>
<reference evidence="8 9" key="1">
    <citation type="submission" date="2019-04" db="EMBL/GenBank/DDBJ databases">
        <title>Aspergillus burnettii sp. nov., novel species from soil in southeast Queensland.</title>
        <authorList>
            <person name="Gilchrist C.L.M."/>
            <person name="Pitt J.I."/>
            <person name="Lange L."/>
            <person name="Lacey H.J."/>
            <person name="Vuong D."/>
            <person name="Midgley D.J."/>
            <person name="Greenfield P."/>
            <person name="Bradbury M."/>
            <person name="Lacey E."/>
            <person name="Busk P.K."/>
            <person name="Pilgaard B."/>
            <person name="Chooi Y.H."/>
            <person name="Piggott A.M."/>
        </authorList>
    </citation>
    <scope>NUCLEOTIDE SEQUENCE [LARGE SCALE GENOMIC DNA]</scope>
    <source>
        <strain evidence="8 9">FRR 5400</strain>
    </source>
</reference>
<dbReference type="GO" id="GO:0008270">
    <property type="term" value="F:zinc ion binding"/>
    <property type="evidence" value="ECO:0007669"/>
    <property type="project" value="InterPro"/>
</dbReference>
<keyword evidence="5" id="KW-0539">Nucleus</keyword>
<comment type="caution">
    <text evidence="8">The sequence shown here is derived from an EMBL/GenBank/DDBJ whole genome shotgun (WGS) entry which is preliminary data.</text>
</comment>
<name>A0A8H6AC68_PETAA</name>
<evidence type="ECO:0000259" key="7">
    <source>
        <dbReference type="Pfam" id="PF04082"/>
    </source>
</evidence>
<feature type="domain" description="Xylanolytic transcriptional activator regulatory" evidence="7">
    <location>
        <begin position="331"/>
        <end position="528"/>
    </location>
</feature>
<gene>
    <name evidence="8" type="ORF">ETB97_009880</name>
</gene>
<evidence type="ECO:0000256" key="5">
    <source>
        <dbReference type="ARBA" id="ARBA00023242"/>
    </source>
</evidence>
<keyword evidence="9" id="KW-1185">Reference proteome</keyword>
<dbReference type="PANTHER" id="PTHR47660:SF2">
    <property type="entry name" value="TRANSCRIPTION FACTOR WITH C2H2 AND ZN(2)-CYS(6) DNA BINDING DOMAIN (EUROFUNG)"/>
    <property type="match status" value="1"/>
</dbReference>
<proteinExistence type="predicted"/>
<evidence type="ECO:0000256" key="4">
    <source>
        <dbReference type="ARBA" id="ARBA00023163"/>
    </source>
</evidence>
<feature type="region of interest" description="Disordered" evidence="6">
    <location>
        <begin position="61"/>
        <end position="86"/>
    </location>
</feature>
<evidence type="ECO:0000256" key="3">
    <source>
        <dbReference type="ARBA" id="ARBA00023015"/>
    </source>
</evidence>
<protein>
    <recommendedName>
        <fullName evidence="7">Xylanolytic transcriptional activator regulatory domain-containing protein</fullName>
    </recommendedName>
</protein>
<sequence length="979" mass="109326">MSDLLQTIFAERGHTEAAFPPATEGITRRMGKRTPRRELTEPLINNTSAQFRRYATDHTGRNTIPVVPRSGLLAGSPSERPFDNDKHDMTARPQTTSFSGDPADMVLLSTARGSPSLYMQAEQRDDFRSYGIGPLHVPASTGQVHLTATRGTEYSSSPIMLNEFDSNTDFLDMVLTLPGGQTPTLLHDGLAVSWPENGTSGRLTTSSSSNAGLDSYPSHLSHKVANVQNLWSTSQRPTAETQLWHKIVSSSSNNIFSSPDLETWEESSNDIRLTSNTEICLTHDVKMQLLNIKRDLVRNECNCSKSDGQLRDTCDQHYFCANSNDIFEQGLYLYLDKYQPTYPILHVPTFNPRAVQALLLFTICMIGLAFVKTEEAVRFICHIYPALLDEVYKRIISTTPEISNPAAALSELILAHHMLFLVVVTEGNICPTKSEMLYRYTLTAAQNLGLFSSDIAQISDALFSSVPKDHRRWSSWSRVESMKNLIIGLILYDCSLSGIFSMSPIISTNTLKLALPCDFDLYSARSAHDWIQLVDQGSSLAAPMMRLSCNEICLPDLPCQVHISCLYGLISAILVRLTANYHRLIVDSDLVQEDKHRYVPWQIYTLDRRAAMTTQLVVQFIQLYDTILRNSNPNCVVIWHNLCLLLTADIRLLERAAGREGPEAMQTARNAIRLWAQTPAARRACLHAAQIFHTLSHWKPMDGTGFQPDVQDSNGFDLAKTDIDWKAVGEEGLTDLPQDGAAQLRTDNPTVNFIRCGGPIILCGKTYFTGARHARRLVLDFASLLDELFHDVVFANLEDDYISVPYAKQTLHSSPATTGCLLYKALGDRITMKRREVQSGELILLEICPAQFLAESYLIGIYPRKIMGSMLKFSVRVGFAGPVPLRFELYAAAALNKRQRKRYEKKMAARAATLPVHHHATDITPAPYNRGDQATDHLLAEAAENLEKRSESTKSASEARRKAIREANFLHGLQPFGEP</sequence>
<evidence type="ECO:0000256" key="2">
    <source>
        <dbReference type="ARBA" id="ARBA00022833"/>
    </source>
</evidence>
<dbReference type="Pfam" id="PF08561">
    <property type="entry name" value="Ribosomal_L37"/>
    <property type="match status" value="1"/>
</dbReference>
<evidence type="ECO:0000313" key="9">
    <source>
        <dbReference type="Proteomes" id="UP000541154"/>
    </source>
</evidence>
<dbReference type="CDD" id="cd12148">
    <property type="entry name" value="fungal_TF_MHR"/>
    <property type="match status" value="1"/>
</dbReference>
<keyword evidence="3" id="KW-0805">Transcription regulation</keyword>
<dbReference type="PANTHER" id="PTHR47660">
    <property type="entry name" value="TRANSCRIPTION FACTOR WITH C2H2 AND ZN(2)-CYS(6) DNA BINDING DOMAIN (EUROFUNG)-RELATED-RELATED"/>
    <property type="match status" value="1"/>
</dbReference>
<dbReference type="GO" id="GO:0006351">
    <property type="term" value="P:DNA-templated transcription"/>
    <property type="evidence" value="ECO:0007669"/>
    <property type="project" value="InterPro"/>
</dbReference>
<evidence type="ECO:0000256" key="6">
    <source>
        <dbReference type="SAM" id="MobiDB-lite"/>
    </source>
</evidence>
<dbReference type="Proteomes" id="UP000541154">
    <property type="component" value="Unassembled WGS sequence"/>
</dbReference>
<dbReference type="GO" id="GO:0003677">
    <property type="term" value="F:DNA binding"/>
    <property type="evidence" value="ECO:0007669"/>
    <property type="project" value="InterPro"/>
</dbReference>
<dbReference type="InterPro" id="IPR013870">
    <property type="entry name" value="Ribosomal_mL54"/>
</dbReference>
<dbReference type="Pfam" id="PF04082">
    <property type="entry name" value="Fungal_trans"/>
    <property type="match status" value="1"/>
</dbReference>